<reference evidence="6" key="1">
    <citation type="submission" date="2020-11" db="EMBL/GenBank/DDBJ databases">
        <authorList>
            <consortium name="DOE Joint Genome Institute"/>
            <person name="Ahrendt S."/>
            <person name="Riley R."/>
            <person name="Andreopoulos W."/>
            <person name="Labutti K."/>
            <person name="Pangilinan J."/>
            <person name="Ruiz-Duenas F.J."/>
            <person name="Barrasa J.M."/>
            <person name="Sanchez-Garcia M."/>
            <person name="Camarero S."/>
            <person name="Miyauchi S."/>
            <person name="Serrano A."/>
            <person name="Linde D."/>
            <person name="Babiker R."/>
            <person name="Drula E."/>
            <person name="Ayuso-Fernandez I."/>
            <person name="Pacheco R."/>
            <person name="Padilla G."/>
            <person name="Ferreira P."/>
            <person name="Barriuso J."/>
            <person name="Kellner H."/>
            <person name="Castanera R."/>
            <person name="Alfaro M."/>
            <person name="Ramirez L."/>
            <person name="Pisabarro A.G."/>
            <person name="Kuo A."/>
            <person name="Tritt A."/>
            <person name="Lipzen A."/>
            <person name="He G."/>
            <person name="Yan M."/>
            <person name="Ng V."/>
            <person name="Cullen D."/>
            <person name="Martin F."/>
            <person name="Rosso M.-N."/>
            <person name="Henrissat B."/>
            <person name="Hibbett D."/>
            <person name="Martinez A.T."/>
            <person name="Grigoriev I.V."/>
        </authorList>
    </citation>
    <scope>NUCLEOTIDE SEQUENCE</scope>
    <source>
        <strain evidence="6">CBS 506.95</strain>
    </source>
</reference>
<evidence type="ECO:0000313" key="7">
    <source>
        <dbReference type="Proteomes" id="UP000807306"/>
    </source>
</evidence>
<dbReference type="SMART" id="SM00398">
    <property type="entry name" value="HMG"/>
    <property type="match status" value="1"/>
</dbReference>
<comment type="caution">
    <text evidence="6">The sequence shown here is derived from an EMBL/GenBank/DDBJ whole genome shotgun (WGS) entry which is preliminary data.</text>
</comment>
<dbReference type="PANTHER" id="PTHR10270">
    <property type="entry name" value="SOX TRANSCRIPTION FACTOR"/>
    <property type="match status" value="1"/>
</dbReference>
<dbReference type="InterPro" id="IPR050140">
    <property type="entry name" value="SRY-related_HMG-box_TF-like"/>
</dbReference>
<evidence type="ECO:0000259" key="5">
    <source>
        <dbReference type="PROSITE" id="PS50118"/>
    </source>
</evidence>
<dbReference type="InterPro" id="IPR009071">
    <property type="entry name" value="HMG_box_dom"/>
</dbReference>
<dbReference type="Proteomes" id="UP000807306">
    <property type="component" value="Unassembled WGS sequence"/>
</dbReference>
<organism evidence="6 7">
    <name type="scientific">Crepidotus variabilis</name>
    <dbReference type="NCBI Taxonomy" id="179855"/>
    <lineage>
        <taxon>Eukaryota</taxon>
        <taxon>Fungi</taxon>
        <taxon>Dikarya</taxon>
        <taxon>Basidiomycota</taxon>
        <taxon>Agaricomycotina</taxon>
        <taxon>Agaricomycetes</taxon>
        <taxon>Agaricomycetidae</taxon>
        <taxon>Agaricales</taxon>
        <taxon>Agaricineae</taxon>
        <taxon>Crepidotaceae</taxon>
        <taxon>Crepidotus</taxon>
    </lineage>
</organism>
<protein>
    <recommendedName>
        <fullName evidence="5">HMG box domain-containing protein</fullName>
    </recommendedName>
</protein>
<dbReference type="Gene3D" id="1.10.30.10">
    <property type="entry name" value="High mobility group box domain"/>
    <property type="match status" value="1"/>
</dbReference>
<feature type="DNA-binding region" description="HMG box" evidence="3">
    <location>
        <begin position="85"/>
        <end position="160"/>
    </location>
</feature>
<keyword evidence="7" id="KW-1185">Reference proteome</keyword>
<proteinExistence type="predicted"/>
<feature type="compositionally biased region" description="Polar residues" evidence="4">
    <location>
        <begin position="198"/>
        <end position="212"/>
    </location>
</feature>
<dbReference type="GO" id="GO:0030154">
    <property type="term" value="P:cell differentiation"/>
    <property type="evidence" value="ECO:0007669"/>
    <property type="project" value="TreeGrafter"/>
</dbReference>
<dbReference type="EMBL" id="MU157828">
    <property type="protein sequence ID" value="KAF9533624.1"/>
    <property type="molecule type" value="Genomic_DNA"/>
</dbReference>
<evidence type="ECO:0000313" key="6">
    <source>
        <dbReference type="EMBL" id="KAF9533624.1"/>
    </source>
</evidence>
<dbReference type="PANTHER" id="PTHR10270:SF161">
    <property type="entry name" value="SEX-DETERMINING REGION Y PROTEIN"/>
    <property type="match status" value="1"/>
</dbReference>
<evidence type="ECO:0000256" key="4">
    <source>
        <dbReference type="SAM" id="MobiDB-lite"/>
    </source>
</evidence>
<keyword evidence="3" id="KW-0539">Nucleus</keyword>
<evidence type="ECO:0000256" key="3">
    <source>
        <dbReference type="PROSITE-ProRule" id="PRU00267"/>
    </source>
</evidence>
<dbReference type="CDD" id="cd01389">
    <property type="entry name" value="HMG-box_ROX1-like"/>
    <property type="match status" value="1"/>
</dbReference>
<keyword evidence="1 3" id="KW-0238">DNA-binding</keyword>
<dbReference type="PROSITE" id="PS50118">
    <property type="entry name" value="HMG_BOX_2"/>
    <property type="match status" value="1"/>
</dbReference>
<dbReference type="OrthoDB" id="6247875at2759"/>
<dbReference type="GO" id="GO:0005634">
    <property type="term" value="C:nucleus"/>
    <property type="evidence" value="ECO:0007669"/>
    <property type="project" value="UniProtKB-UniRule"/>
</dbReference>
<dbReference type="AlphaFoldDB" id="A0A9P6ERB4"/>
<feature type="domain" description="HMG box" evidence="5">
    <location>
        <begin position="85"/>
        <end position="160"/>
    </location>
</feature>
<dbReference type="SUPFAM" id="SSF47095">
    <property type="entry name" value="HMG-box"/>
    <property type="match status" value="1"/>
</dbReference>
<feature type="region of interest" description="Disordered" evidence="4">
    <location>
        <begin position="267"/>
        <end position="286"/>
    </location>
</feature>
<feature type="region of interest" description="Disordered" evidence="4">
    <location>
        <begin position="198"/>
        <end position="218"/>
    </location>
</feature>
<sequence>MSFSRVHGWTATPDDFQKARVSFLASQNPTFHISDPPPPINGQGFILEGLDFSCPASSSAILSEANSSTEQTVDAEDQHIEPNWVARPRNEFILFRCEFVRQHSGEAKRLNYPSSQDPEKTLSKQAAEAWHCLSSEERMYWKEKANYERTEHARRYPEYRYRPRKNLGHKRSARSLSIQPPNSDFSLAGSRTCISPTQQPPQLRALNNSSGVPSPPMGRRRALSVPGFTTAPQRSIHNELVELSPPSSAPPHKVSFESDGYQLPIARPPTLNRYRSTPIMGPVDTINSKRTESKMTTTQPYYSLQPEWNTSSHSSLLTLSSLSLMDDPNLASGGDLLDLTFLGYQPNEGEMWLPQLYSSPTGSSSGAFLPSTPMSQDIADSFTFEEPMEPLDGQITGHEQSGVGTSNQQLLFSGEVNNFFCSEF</sequence>
<keyword evidence="2" id="KW-0804">Transcription</keyword>
<gene>
    <name evidence="6" type="ORF">CPB83DRAFT_890098</name>
</gene>
<dbReference type="GO" id="GO:0000978">
    <property type="term" value="F:RNA polymerase II cis-regulatory region sequence-specific DNA binding"/>
    <property type="evidence" value="ECO:0007669"/>
    <property type="project" value="TreeGrafter"/>
</dbReference>
<accession>A0A9P6ERB4</accession>
<name>A0A9P6ERB4_9AGAR</name>
<evidence type="ECO:0000256" key="2">
    <source>
        <dbReference type="ARBA" id="ARBA00023163"/>
    </source>
</evidence>
<dbReference type="GO" id="GO:0001228">
    <property type="term" value="F:DNA-binding transcription activator activity, RNA polymerase II-specific"/>
    <property type="evidence" value="ECO:0007669"/>
    <property type="project" value="TreeGrafter"/>
</dbReference>
<evidence type="ECO:0000256" key="1">
    <source>
        <dbReference type="ARBA" id="ARBA00023125"/>
    </source>
</evidence>
<dbReference type="InterPro" id="IPR036910">
    <property type="entry name" value="HMG_box_dom_sf"/>
</dbReference>